<dbReference type="PANTHER" id="PTHR21396:SF2">
    <property type="entry name" value="LARGE RIBOSOMAL SUBUNIT PROTEIN ML43"/>
    <property type="match status" value="1"/>
</dbReference>
<accession>A0A238C5Z0</accession>
<dbReference type="PANTHER" id="PTHR21396">
    <property type="entry name" value="39S RIBOSOMAL PROTEIN L43"/>
    <property type="match status" value="1"/>
</dbReference>
<gene>
    <name evidence="9" type="ORF">X798_00502</name>
</gene>
<evidence type="ECO:0000256" key="1">
    <source>
        <dbReference type="ARBA" id="ARBA00004173"/>
    </source>
</evidence>
<dbReference type="GO" id="GO:0032543">
    <property type="term" value="P:mitochondrial translation"/>
    <property type="evidence" value="ECO:0007669"/>
    <property type="project" value="InterPro"/>
</dbReference>
<protein>
    <recommendedName>
        <fullName evidence="6">Large ribosomal subunit protein mL43</fullName>
    </recommendedName>
</protein>
<name>A0A238C5Z0_9BILA</name>
<keyword evidence="7" id="KW-1133">Transmembrane helix</keyword>
<comment type="subcellular location">
    <subcellularLocation>
        <location evidence="1">Mitochondrion</location>
    </subcellularLocation>
</comment>
<feature type="domain" description="Ribosomal protein/NADH dehydrogenase" evidence="8">
    <location>
        <begin position="99"/>
        <end position="173"/>
    </location>
</feature>
<dbReference type="Pfam" id="PF05047">
    <property type="entry name" value="L51_S25_CI-B8"/>
    <property type="match status" value="1"/>
</dbReference>
<sequence length="241" mass="27336">AHSLARCKFSTLLICPICKLLVPYSSAHCYLQLFVVGLFLIYRSAMPSKPRVDRIKICYTAAMQLNYGWRMSGYPCTPLNNAVTKYIPQLHRITVRFCRKNECSSGIRHFIGSGLLSQFASQNPSVVVYVQPIRQNIPVVRAEYGNGRIIQIVLKNFDVEQVERHFNLLRTRSGLPVVDLISRQSAQVSSVQGMWNPMLNISSELNISELSEKKFSRHRTAEPSATEYISSLVDENINDSH</sequence>
<dbReference type="OrthoDB" id="88at2759"/>
<keyword evidence="4" id="KW-0496">Mitochondrion</keyword>
<dbReference type="Proteomes" id="UP000242913">
    <property type="component" value="Unassembled WGS sequence"/>
</dbReference>
<keyword evidence="7" id="KW-0472">Membrane</keyword>
<dbReference type="SUPFAM" id="SSF52833">
    <property type="entry name" value="Thioredoxin-like"/>
    <property type="match status" value="1"/>
</dbReference>
<feature type="transmembrane region" description="Helical" evidence="7">
    <location>
        <begin position="20"/>
        <end position="42"/>
    </location>
</feature>
<evidence type="ECO:0000256" key="2">
    <source>
        <dbReference type="ARBA" id="ARBA00006073"/>
    </source>
</evidence>
<dbReference type="InterPro" id="IPR036249">
    <property type="entry name" value="Thioredoxin-like_sf"/>
</dbReference>
<evidence type="ECO:0000256" key="4">
    <source>
        <dbReference type="ARBA" id="ARBA00023128"/>
    </source>
</evidence>
<evidence type="ECO:0000256" key="5">
    <source>
        <dbReference type="ARBA" id="ARBA00023274"/>
    </source>
</evidence>
<dbReference type="AlphaFoldDB" id="A0A238C5Z0"/>
<evidence type="ECO:0000256" key="3">
    <source>
        <dbReference type="ARBA" id="ARBA00022980"/>
    </source>
</evidence>
<evidence type="ECO:0000313" key="10">
    <source>
        <dbReference type="Proteomes" id="UP000242913"/>
    </source>
</evidence>
<dbReference type="Gene3D" id="3.40.30.10">
    <property type="entry name" value="Glutaredoxin"/>
    <property type="match status" value="1"/>
</dbReference>
<dbReference type="InterPro" id="IPR007741">
    <property type="entry name" value="Ribosomal_mL43/mS25/NADH_DH"/>
</dbReference>
<dbReference type="InterPro" id="IPR039927">
    <property type="entry name" value="Ribosomal_mL43"/>
</dbReference>
<keyword evidence="7" id="KW-0812">Transmembrane</keyword>
<comment type="similarity">
    <text evidence="2">Belongs to the mitochondrion-specific ribosomal protein mL43 family.</text>
</comment>
<dbReference type="GO" id="GO:0005762">
    <property type="term" value="C:mitochondrial large ribosomal subunit"/>
    <property type="evidence" value="ECO:0007669"/>
    <property type="project" value="TreeGrafter"/>
</dbReference>
<dbReference type="EMBL" id="KZ269977">
    <property type="protein sequence ID" value="OZC12867.1"/>
    <property type="molecule type" value="Genomic_DNA"/>
</dbReference>
<proteinExistence type="inferred from homology"/>
<keyword evidence="5" id="KW-0687">Ribonucleoprotein</keyword>
<evidence type="ECO:0000313" key="9">
    <source>
        <dbReference type="EMBL" id="OZC12867.1"/>
    </source>
</evidence>
<feature type="non-terminal residue" evidence="9">
    <location>
        <position position="1"/>
    </location>
</feature>
<dbReference type="GO" id="GO:0003735">
    <property type="term" value="F:structural constituent of ribosome"/>
    <property type="evidence" value="ECO:0007669"/>
    <property type="project" value="InterPro"/>
</dbReference>
<evidence type="ECO:0000259" key="8">
    <source>
        <dbReference type="SMART" id="SM00916"/>
    </source>
</evidence>
<keyword evidence="3" id="KW-0689">Ribosomal protein</keyword>
<evidence type="ECO:0000256" key="7">
    <source>
        <dbReference type="SAM" id="Phobius"/>
    </source>
</evidence>
<evidence type="ECO:0000256" key="6">
    <source>
        <dbReference type="ARBA" id="ARBA00035188"/>
    </source>
</evidence>
<reference evidence="9 10" key="1">
    <citation type="submission" date="2015-12" db="EMBL/GenBank/DDBJ databases">
        <title>Draft genome of the nematode, Onchocerca flexuosa.</title>
        <authorList>
            <person name="Mitreva M."/>
        </authorList>
    </citation>
    <scope>NUCLEOTIDE SEQUENCE [LARGE SCALE GENOMIC DNA]</scope>
    <source>
        <strain evidence="9">Red Deer</strain>
    </source>
</reference>
<dbReference type="SMART" id="SM00916">
    <property type="entry name" value="L51_S25_CI-B8"/>
    <property type="match status" value="1"/>
</dbReference>
<organism evidence="9 10">
    <name type="scientific">Onchocerca flexuosa</name>
    <dbReference type="NCBI Taxonomy" id="387005"/>
    <lineage>
        <taxon>Eukaryota</taxon>
        <taxon>Metazoa</taxon>
        <taxon>Ecdysozoa</taxon>
        <taxon>Nematoda</taxon>
        <taxon>Chromadorea</taxon>
        <taxon>Rhabditida</taxon>
        <taxon>Spirurina</taxon>
        <taxon>Spiruromorpha</taxon>
        <taxon>Filarioidea</taxon>
        <taxon>Onchocercidae</taxon>
        <taxon>Onchocerca</taxon>
    </lineage>
</organism>
<keyword evidence="10" id="KW-1185">Reference proteome</keyword>